<dbReference type="Proteomes" id="UP000461730">
    <property type="component" value="Unassembled WGS sequence"/>
</dbReference>
<dbReference type="GO" id="GO:0009279">
    <property type="term" value="C:cell outer membrane"/>
    <property type="evidence" value="ECO:0007669"/>
    <property type="project" value="UniProtKB-SubCell"/>
</dbReference>
<feature type="domain" description="TonB-dependent receptor-like beta-barrel" evidence="11">
    <location>
        <begin position="531"/>
        <end position="866"/>
    </location>
</feature>
<dbReference type="InterPro" id="IPR000531">
    <property type="entry name" value="Beta-barrel_TonB"/>
</dbReference>
<dbReference type="RefSeq" id="WP_157309809.1">
    <property type="nucleotide sequence ID" value="NZ_WRXN01000024.1"/>
</dbReference>
<evidence type="ECO:0000256" key="3">
    <source>
        <dbReference type="ARBA" id="ARBA00022452"/>
    </source>
</evidence>
<dbReference type="InterPro" id="IPR039426">
    <property type="entry name" value="TonB-dep_rcpt-like"/>
</dbReference>
<evidence type="ECO:0000256" key="6">
    <source>
        <dbReference type="ARBA" id="ARBA00023136"/>
    </source>
</evidence>
<dbReference type="Pfam" id="PF07715">
    <property type="entry name" value="Plug"/>
    <property type="match status" value="1"/>
</dbReference>
<keyword evidence="14" id="KW-1185">Reference proteome</keyword>
<evidence type="ECO:0000256" key="10">
    <source>
        <dbReference type="SAM" id="SignalP"/>
    </source>
</evidence>
<name>A0A7K1UDE1_9BACT</name>
<keyword evidence="4 8" id="KW-0812">Transmembrane</keyword>
<reference evidence="13 14" key="1">
    <citation type="submission" date="2019-12" db="EMBL/GenBank/DDBJ databases">
        <title>Chitinophaga sp. strain ysch24 (GDMCC 1.1355), whole genome shotgun sequence.</title>
        <authorList>
            <person name="Zhang X."/>
        </authorList>
    </citation>
    <scope>NUCLEOTIDE SEQUENCE [LARGE SCALE GENOMIC DNA]</scope>
    <source>
        <strain evidence="14">ysch24</strain>
    </source>
</reference>
<dbReference type="Pfam" id="PF13715">
    <property type="entry name" value="CarbopepD_reg_2"/>
    <property type="match status" value="1"/>
</dbReference>
<dbReference type="Gene3D" id="2.40.170.20">
    <property type="entry name" value="TonB-dependent receptor, beta-barrel domain"/>
    <property type="match status" value="1"/>
</dbReference>
<sequence>MNKLYIVILCLLYLTYLPATAQKTAPKITVTGRVLDAKTRLPIIGASVVELDKDGRTIAGVVTDIDGNFALRVADMQHRISVSFISYKTIVQGINDRRTINFNLAAGTRDLNEVNIVARQAVDNGTGMQVESRNSTLATASIKAKELEELSAASIDQALQGRLPGVDIGTTSGDPGAGMSVRIRGTASINGSANPLIVLDGMPYNTEVPSDFNFGSADEQGYAQLLNIAPSDIRDITVLKDAAATAVWGSRAANGVLIINTKRGTIGRPSITYNFKGSVSRQPPNIPLLNGDQYSTLIPEEIANTNGLPLNINVNKEFLFDPYDPYWYYNYSNNTDWVKAITRTGFMQDHNVSMTGGGEKARYYASIGYLDQKGTTKGTALKRITSKINLDYNVSSRIRFRSDITYTHVDNDLNYVPNKNYQVRGVAYTKMPNMAIYEYDEYGNETPNYLSPASNIQGQYYNTYNPVAMVMEGMYQQIGERITPKFNIQYDIIPSVLMATFDVQFDINNTKSKTFLPRISTGRPVTETVVNRAGDSDGDVFDVFTKTNLIYTHPKNNEKHRLQGLLSIQTDDLNYVSHNVLTSNTASSQFQDPSNPSRTSNADLKLESVQGRTRSIGVLLQGQYGWLDRYIINAGVRGDGNSRFGPNNRYGLFPSVSMRWRVSGEPFMKRYKFIDDLSFRASYGHSGSAPPDKAVWNYFNTYMPFSYSYMGMSGVYPSNMELSNLKWQTVIGQNLGFNLWLFRNRIRLDVEAYRNRTKDMFYEDLRTPSYSGFSSVAMNVGTMDNQGWEILLNTIPFKTKNWQIGFDMNIARNINVVREVSEFFPRENNVAINQNGLYKTYLQIGNPFGSYYGFRYKGVYKDKDATVVKDANGHQVPGANGQTLYMRFNYPATDYIFQPGDAMYEDINHDGNIDNRDIVYLGNGIPKITGGFGPNITYRGTLKLTSYFVYRLGYDLVNQADINTSNMYGYDNQSTVVLKRWRNPGDVTNVPRALYRSGYNWLGSDRYVQDASFVRLQAVTVRYNFGRRILDRLGLRSASCYLTAENLYTWTKYKGQNPDVSMKGDNDPFAYPVDNALTPPPKNFLFGISASF</sequence>
<keyword evidence="6 8" id="KW-0472">Membrane</keyword>
<dbReference type="PROSITE" id="PS52016">
    <property type="entry name" value="TONB_DEPENDENT_REC_3"/>
    <property type="match status" value="1"/>
</dbReference>
<feature type="signal peptide" evidence="10">
    <location>
        <begin position="1"/>
        <end position="21"/>
    </location>
</feature>
<evidence type="ECO:0000313" key="14">
    <source>
        <dbReference type="Proteomes" id="UP000461730"/>
    </source>
</evidence>
<comment type="subcellular location">
    <subcellularLocation>
        <location evidence="1 8">Cell outer membrane</location>
        <topology evidence="1 8">Multi-pass membrane protein</topology>
    </subcellularLocation>
</comment>
<dbReference type="InterPro" id="IPR012910">
    <property type="entry name" value="Plug_dom"/>
</dbReference>
<keyword evidence="3 8" id="KW-1134">Transmembrane beta strand</keyword>
<evidence type="ECO:0000256" key="7">
    <source>
        <dbReference type="ARBA" id="ARBA00023237"/>
    </source>
</evidence>
<dbReference type="SUPFAM" id="SSF49464">
    <property type="entry name" value="Carboxypeptidase regulatory domain-like"/>
    <property type="match status" value="1"/>
</dbReference>
<dbReference type="SUPFAM" id="SSF56935">
    <property type="entry name" value="Porins"/>
    <property type="match status" value="1"/>
</dbReference>
<dbReference type="AlphaFoldDB" id="A0A7K1UDE1"/>
<accession>A0A7K1UDE1</accession>
<evidence type="ECO:0000259" key="11">
    <source>
        <dbReference type="Pfam" id="PF00593"/>
    </source>
</evidence>
<evidence type="ECO:0000259" key="12">
    <source>
        <dbReference type="Pfam" id="PF07715"/>
    </source>
</evidence>
<proteinExistence type="inferred from homology"/>
<dbReference type="Gene3D" id="2.170.130.10">
    <property type="entry name" value="TonB-dependent receptor, plug domain"/>
    <property type="match status" value="1"/>
</dbReference>
<keyword evidence="7 8" id="KW-0998">Cell outer membrane</keyword>
<keyword evidence="2 8" id="KW-0813">Transport</keyword>
<evidence type="ECO:0000256" key="4">
    <source>
        <dbReference type="ARBA" id="ARBA00022692"/>
    </source>
</evidence>
<dbReference type="InterPro" id="IPR008969">
    <property type="entry name" value="CarboxyPept-like_regulatory"/>
</dbReference>
<dbReference type="Pfam" id="PF00593">
    <property type="entry name" value="TonB_dep_Rec_b-barrel"/>
    <property type="match status" value="1"/>
</dbReference>
<comment type="similarity">
    <text evidence="8 9">Belongs to the TonB-dependent receptor family.</text>
</comment>
<keyword evidence="5 9" id="KW-0798">TonB box</keyword>
<evidence type="ECO:0000256" key="5">
    <source>
        <dbReference type="ARBA" id="ARBA00023077"/>
    </source>
</evidence>
<dbReference type="EMBL" id="WRXN01000024">
    <property type="protein sequence ID" value="MVT12391.1"/>
    <property type="molecule type" value="Genomic_DNA"/>
</dbReference>
<gene>
    <name evidence="13" type="ORF">GO493_29325</name>
</gene>
<keyword evidence="10" id="KW-0732">Signal</keyword>
<dbReference type="NCBIfam" id="TIGR04057">
    <property type="entry name" value="SusC_RagA_signa"/>
    <property type="match status" value="1"/>
</dbReference>
<evidence type="ECO:0000313" key="13">
    <source>
        <dbReference type="EMBL" id="MVT12391.1"/>
    </source>
</evidence>
<comment type="caution">
    <text evidence="13">The sequence shown here is derived from an EMBL/GenBank/DDBJ whole genome shotgun (WGS) entry which is preliminary data.</text>
</comment>
<feature type="domain" description="TonB-dependent receptor plug" evidence="12">
    <location>
        <begin position="133"/>
        <end position="256"/>
    </location>
</feature>
<dbReference type="InterPro" id="IPR023996">
    <property type="entry name" value="TonB-dep_OMP_SusC/RagA"/>
</dbReference>
<protein>
    <submittedName>
        <fullName evidence="13">SusC/RagA family TonB-linked outer membrane protein</fullName>
    </submittedName>
</protein>
<evidence type="ECO:0000256" key="8">
    <source>
        <dbReference type="PROSITE-ProRule" id="PRU01360"/>
    </source>
</evidence>
<dbReference type="NCBIfam" id="TIGR04056">
    <property type="entry name" value="OMP_RagA_SusC"/>
    <property type="match status" value="1"/>
</dbReference>
<evidence type="ECO:0000256" key="9">
    <source>
        <dbReference type="RuleBase" id="RU003357"/>
    </source>
</evidence>
<dbReference type="Gene3D" id="2.60.40.1120">
    <property type="entry name" value="Carboxypeptidase-like, regulatory domain"/>
    <property type="match status" value="1"/>
</dbReference>
<organism evidence="13 14">
    <name type="scientific">Chitinophaga tropicalis</name>
    <dbReference type="NCBI Taxonomy" id="2683588"/>
    <lineage>
        <taxon>Bacteria</taxon>
        <taxon>Pseudomonadati</taxon>
        <taxon>Bacteroidota</taxon>
        <taxon>Chitinophagia</taxon>
        <taxon>Chitinophagales</taxon>
        <taxon>Chitinophagaceae</taxon>
        <taxon>Chitinophaga</taxon>
    </lineage>
</organism>
<feature type="chain" id="PRO_5029661445" evidence="10">
    <location>
        <begin position="22"/>
        <end position="1092"/>
    </location>
</feature>
<dbReference type="InterPro" id="IPR023997">
    <property type="entry name" value="TonB-dep_OMP_SusC/RagA_CS"/>
</dbReference>
<dbReference type="InterPro" id="IPR037066">
    <property type="entry name" value="Plug_dom_sf"/>
</dbReference>
<dbReference type="InterPro" id="IPR036942">
    <property type="entry name" value="Beta-barrel_TonB_sf"/>
</dbReference>
<evidence type="ECO:0000256" key="2">
    <source>
        <dbReference type="ARBA" id="ARBA00022448"/>
    </source>
</evidence>
<evidence type="ECO:0000256" key="1">
    <source>
        <dbReference type="ARBA" id="ARBA00004571"/>
    </source>
</evidence>